<comment type="subcellular location">
    <subcellularLocation>
        <location evidence="1">Membrane</location>
        <topology evidence="1">Single-pass membrane protein</topology>
    </subcellularLocation>
</comment>
<keyword evidence="3 10" id="KW-0812">Transmembrane</keyword>
<evidence type="ECO:0000313" key="11">
    <source>
        <dbReference type="EMBL" id="CAK7224651.1"/>
    </source>
</evidence>
<comment type="caution">
    <text evidence="11">The sequence shown here is derived from an EMBL/GenBank/DDBJ whole genome shotgun (WGS) entry which is preliminary data.</text>
</comment>
<dbReference type="PANTHER" id="PTHR33365">
    <property type="entry name" value="YALI0B05434P"/>
    <property type="match status" value="1"/>
</dbReference>
<sequence>MSATQHEFVDAEESAAFLYSEGTEDGTKGERAPRPGLWTRIGRYLPYILLMLGILLGIYVVLVSPTTGHGASISLKKVVFQPDPSYDVDPFGPDELDSPWTKIPPPGKGHIKVTNPSAYGLSGGYPLKDDHEVPGTEEYTIALYHQLHCLAAIKSKMSRLQDWYNGDNDKEYLRFALGEDQVADKHIYHCFDYLRQALLCHGDTTLEKARVVVDQQGNPHTVRGVDGWGVTHECRDVDSIYAFADAHRSRNDTGID</sequence>
<evidence type="ECO:0000256" key="4">
    <source>
        <dbReference type="ARBA" id="ARBA00022989"/>
    </source>
</evidence>
<gene>
    <name evidence="11" type="ORF">SBRCBS47491_005622</name>
</gene>
<keyword evidence="6" id="KW-0843">Virulence</keyword>
<name>A0ABP0BYH3_9PEZI</name>
<evidence type="ECO:0000313" key="12">
    <source>
        <dbReference type="Proteomes" id="UP001642406"/>
    </source>
</evidence>
<dbReference type="EMBL" id="CAWUHC010000050">
    <property type="protein sequence ID" value="CAK7224651.1"/>
    <property type="molecule type" value="Genomic_DNA"/>
</dbReference>
<evidence type="ECO:0000256" key="6">
    <source>
        <dbReference type="ARBA" id="ARBA00023026"/>
    </source>
</evidence>
<keyword evidence="7 10" id="KW-0472">Membrane</keyword>
<organism evidence="11 12">
    <name type="scientific">Sporothrix bragantina</name>
    <dbReference type="NCBI Taxonomy" id="671064"/>
    <lineage>
        <taxon>Eukaryota</taxon>
        <taxon>Fungi</taxon>
        <taxon>Dikarya</taxon>
        <taxon>Ascomycota</taxon>
        <taxon>Pezizomycotina</taxon>
        <taxon>Sordariomycetes</taxon>
        <taxon>Sordariomycetidae</taxon>
        <taxon>Ophiostomatales</taxon>
        <taxon>Ophiostomataceae</taxon>
        <taxon>Sporothrix</taxon>
    </lineage>
</organism>
<evidence type="ECO:0000256" key="9">
    <source>
        <dbReference type="ARBA" id="ARBA00035112"/>
    </source>
</evidence>
<comment type="pathway">
    <text evidence="2">Mycotoxin biosynthesis.</text>
</comment>
<keyword evidence="4 10" id="KW-1133">Transmembrane helix</keyword>
<evidence type="ECO:0000256" key="7">
    <source>
        <dbReference type="ARBA" id="ARBA00023136"/>
    </source>
</evidence>
<reference evidence="11 12" key="1">
    <citation type="submission" date="2024-01" db="EMBL/GenBank/DDBJ databases">
        <authorList>
            <person name="Allen C."/>
            <person name="Tagirdzhanova G."/>
        </authorList>
    </citation>
    <scope>NUCLEOTIDE SEQUENCE [LARGE SCALE GENOMIC DNA]</scope>
</reference>
<evidence type="ECO:0008006" key="13">
    <source>
        <dbReference type="Google" id="ProtNLM"/>
    </source>
</evidence>
<proteinExistence type="inferred from homology"/>
<protein>
    <recommendedName>
        <fullName evidence="13">Tat pathway signal sequence</fullName>
    </recommendedName>
</protein>
<evidence type="ECO:0000256" key="3">
    <source>
        <dbReference type="ARBA" id="ARBA00022692"/>
    </source>
</evidence>
<dbReference type="Proteomes" id="UP001642406">
    <property type="component" value="Unassembled WGS sequence"/>
</dbReference>
<evidence type="ECO:0000256" key="5">
    <source>
        <dbReference type="ARBA" id="ARBA00023002"/>
    </source>
</evidence>
<evidence type="ECO:0000256" key="1">
    <source>
        <dbReference type="ARBA" id="ARBA00004167"/>
    </source>
</evidence>
<dbReference type="Pfam" id="PF11807">
    <property type="entry name" value="UstYa"/>
    <property type="match status" value="1"/>
</dbReference>
<evidence type="ECO:0000256" key="2">
    <source>
        <dbReference type="ARBA" id="ARBA00004685"/>
    </source>
</evidence>
<evidence type="ECO:0000256" key="8">
    <source>
        <dbReference type="ARBA" id="ARBA00023180"/>
    </source>
</evidence>
<feature type="transmembrane region" description="Helical" evidence="10">
    <location>
        <begin position="44"/>
        <end position="62"/>
    </location>
</feature>
<dbReference type="PANTHER" id="PTHR33365:SF11">
    <property type="entry name" value="TAT PATHWAY SIGNAL SEQUENCE"/>
    <property type="match status" value="1"/>
</dbReference>
<accession>A0ABP0BYH3</accession>
<keyword evidence="12" id="KW-1185">Reference proteome</keyword>
<keyword evidence="5" id="KW-0560">Oxidoreductase</keyword>
<keyword evidence="8" id="KW-0325">Glycoprotein</keyword>
<evidence type="ECO:0000256" key="10">
    <source>
        <dbReference type="SAM" id="Phobius"/>
    </source>
</evidence>
<dbReference type="InterPro" id="IPR021765">
    <property type="entry name" value="UstYa-like"/>
</dbReference>
<comment type="similarity">
    <text evidence="9">Belongs to the ustYa family.</text>
</comment>